<proteinExistence type="predicted"/>
<gene>
    <name evidence="2" type="ORF">NYF23_10255</name>
</gene>
<accession>A0ABY5TM32</accession>
<name>A0ABY5TM32_9GAMM</name>
<evidence type="ECO:0000313" key="2">
    <source>
        <dbReference type="EMBL" id="UVW34395.1"/>
    </source>
</evidence>
<reference evidence="2" key="1">
    <citation type="submission" date="2022-08" db="EMBL/GenBank/DDBJ databases">
        <title>Catabolic pathway analysis in culturable SAR92 clade bacteria reveals their overlooked roles in DMSP degradation in coastal seas.</title>
        <authorList>
            <person name="He X."/>
            <person name="Zhang X."/>
            <person name="Zhang Y."/>
        </authorList>
    </citation>
    <scope>NUCLEOTIDE SEQUENCE</scope>
    <source>
        <strain evidence="2">H455</strain>
    </source>
</reference>
<protein>
    <recommendedName>
        <fullName evidence="4">Type 4 fimbrial biogenesis protein PilX N-terminal domain-containing protein</fullName>
    </recommendedName>
</protein>
<evidence type="ECO:0000313" key="3">
    <source>
        <dbReference type="Proteomes" id="UP001059934"/>
    </source>
</evidence>
<organism evidence="2 3">
    <name type="scientific">SAR92 clade bacterium H455</name>
    <dbReference type="NCBI Taxonomy" id="2974818"/>
    <lineage>
        <taxon>Bacteria</taxon>
        <taxon>Pseudomonadati</taxon>
        <taxon>Pseudomonadota</taxon>
        <taxon>Gammaproteobacteria</taxon>
        <taxon>Cellvibrionales</taxon>
        <taxon>Porticoccaceae</taxon>
        <taxon>SAR92 clade</taxon>
    </lineage>
</organism>
<evidence type="ECO:0000256" key="1">
    <source>
        <dbReference type="SAM" id="Phobius"/>
    </source>
</evidence>
<dbReference type="EMBL" id="CP103416">
    <property type="protein sequence ID" value="UVW34395.1"/>
    <property type="molecule type" value="Genomic_DNA"/>
</dbReference>
<keyword evidence="1" id="KW-0472">Membrane</keyword>
<dbReference type="Proteomes" id="UP001059934">
    <property type="component" value="Chromosome"/>
</dbReference>
<feature type="transmembrane region" description="Helical" evidence="1">
    <location>
        <begin position="20"/>
        <end position="40"/>
    </location>
</feature>
<sequence>MNKQSLVSSFQFRAARQSGAVLIVALMMLLVMTTLGVSTITSTNITLQLVQSQQRQQEASQAAQNSINYLLSDLDYYVNNSSYLDGNGDFSLSFPSNVSNGMAVTINGLQCLLQATPAGCSLLEGSSAPCHPEYYWEADVSVTDPVSGASSNIIEGFKFRYLEGYCPA</sequence>
<evidence type="ECO:0008006" key="4">
    <source>
        <dbReference type="Google" id="ProtNLM"/>
    </source>
</evidence>
<keyword evidence="3" id="KW-1185">Reference proteome</keyword>
<keyword evidence="1" id="KW-0812">Transmembrane</keyword>
<keyword evidence="1" id="KW-1133">Transmembrane helix</keyword>